<protein>
    <recommendedName>
        <fullName evidence="3">F-box domain-containing protein</fullName>
    </recommendedName>
</protein>
<sequence length="558" mass="63108">MPINSTPLPTELVGLIFEQLFILDPAALRTASTCCRQYRDLAMRLLDQSIRFKYAYRDRLHARGFLESLLANGGERARRIQNIAVDSRHPRRVSFLDSLIIALLHTVNNLVSFEWNPIWLIPTPIVQELNSRWPQCRLSLNSFITLDRDKMDAFISSPCLFSLSTSFEYGCGDTHPRNIVDILTSCPNLRHFEFRTKGKLGPRPSSYLLPEGHAYTLKPGATLPPLTRMVLIECPMFTPRVSTMWSQAADWTHLQHLTLSKWHNMKIGGFLSAFHGRTPSLREFAFDDTVDTITAAQHERLNTRYLSRFLHSISALEVLDLSTAASAFPALAPAIYHHAPTLRAFRFHCPETCYEPYQSRTLNLQQLSDLGSNLPALESLTLDIDIHNARALAALTPLAHLSRFTSLALYTDSRRLRDPPVDPEVCARVFKSLHPPLRSLVFNVGEEEIPDRRICCQAANDAEPSSQHDSSRRSVAVVDRVRIELKLHPPLRIFVVKLGDGTISGRQMRCRATDDMEGGPRLDWARRPVAVVEGVRVESERAPEPPAFGAVKRGKRFR</sequence>
<dbReference type="Proteomes" id="UP000799750">
    <property type="component" value="Unassembled WGS sequence"/>
</dbReference>
<gene>
    <name evidence="1" type="ORF">BU16DRAFT_565344</name>
</gene>
<dbReference type="SUPFAM" id="SSF52047">
    <property type="entry name" value="RNI-like"/>
    <property type="match status" value="1"/>
</dbReference>
<evidence type="ECO:0008006" key="3">
    <source>
        <dbReference type="Google" id="ProtNLM"/>
    </source>
</evidence>
<reference evidence="1" key="1">
    <citation type="journal article" date="2020" name="Stud. Mycol.">
        <title>101 Dothideomycetes genomes: a test case for predicting lifestyles and emergence of pathogens.</title>
        <authorList>
            <person name="Haridas S."/>
            <person name="Albert R."/>
            <person name="Binder M."/>
            <person name="Bloem J."/>
            <person name="Labutti K."/>
            <person name="Salamov A."/>
            <person name="Andreopoulos B."/>
            <person name="Baker S."/>
            <person name="Barry K."/>
            <person name="Bills G."/>
            <person name="Bluhm B."/>
            <person name="Cannon C."/>
            <person name="Castanera R."/>
            <person name="Culley D."/>
            <person name="Daum C."/>
            <person name="Ezra D."/>
            <person name="Gonzalez J."/>
            <person name="Henrissat B."/>
            <person name="Kuo A."/>
            <person name="Liang C."/>
            <person name="Lipzen A."/>
            <person name="Lutzoni F."/>
            <person name="Magnuson J."/>
            <person name="Mondo S."/>
            <person name="Nolan M."/>
            <person name="Ohm R."/>
            <person name="Pangilinan J."/>
            <person name="Park H.-J."/>
            <person name="Ramirez L."/>
            <person name="Alfaro M."/>
            <person name="Sun H."/>
            <person name="Tritt A."/>
            <person name="Yoshinaga Y."/>
            <person name="Zwiers L.-H."/>
            <person name="Turgeon B."/>
            <person name="Goodwin S."/>
            <person name="Spatafora J."/>
            <person name="Crous P."/>
            <person name="Grigoriev I."/>
        </authorList>
    </citation>
    <scope>NUCLEOTIDE SEQUENCE</scope>
    <source>
        <strain evidence="1">CBS 269.34</strain>
    </source>
</reference>
<accession>A0A6A6QJ02</accession>
<dbReference type="EMBL" id="MU004195">
    <property type="protein sequence ID" value="KAF2491643.1"/>
    <property type="molecule type" value="Genomic_DNA"/>
</dbReference>
<name>A0A6A6QJ02_9PEZI</name>
<dbReference type="Gene3D" id="3.80.10.10">
    <property type="entry name" value="Ribonuclease Inhibitor"/>
    <property type="match status" value="1"/>
</dbReference>
<keyword evidence="2" id="KW-1185">Reference proteome</keyword>
<organism evidence="1 2">
    <name type="scientific">Lophium mytilinum</name>
    <dbReference type="NCBI Taxonomy" id="390894"/>
    <lineage>
        <taxon>Eukaryota</taxon>
        <taxon>Fungi</taxon>
        <taxon>Dikarya</taxon>
        <taxon>Ascomycota</taxon>
        <taxon>Pezizomycotina</taxon>
        <taxon>Dothideomycetes</taxon>
        <taxon>Pleosporomycetidae</taxon>
        <taxon>Mytilinidiales</taxon>
        <taxon>Mytilinidiaceae</taxon>
        <taxon>Lophium</taxon>
    </lineage>
</organism>
<dbReference type="AlphaFoldDB" id="A0A6A6QJ02"/>
<evidence type="ECO:0000313" key="1">
    <source>
        <dbReference type="EMBL" id="KAF2491643.1"/>
    </source>
</evidence>
<dbReference type="OrthoDB" id="10554426at2759"/>
<evidence type="ECO:0000313" key="2">
    <source>
        <dbReference type="Proteomes" id="UP000799750"/>
    </source>
</evidence>
<dbReference type="InterPro" id="IPR032675">
    <property type="entry name" value="LRR_dom_sf"/>
</dbReference>
<proteinExistence type="predicted"/>